<evidence type="ECO:0000256" key="1">
    <source>
        <dbReference type="ARBA" id="ARBA00023015"/>
    </source>
</evidence>
<evidence type="ECO:0000256" key="2">
    <source>
        <dbReference type="ARBA" id="ARBA00023125"/>
    </source>
</evidence>
<feature type="domain" description="HTH marR-type" evidence="4">
    <location>
        <begin position="7"/>
        <end position="140"/>
    </location>
</feature>
<dbReference type="AlphaFoldDB" id="A0A4Q9DTC1"/>
<gene>
    <name evidence="5" type="ORF">EYB31_06910</name>
</gene>
<dbReference type="PANTHER" id="PTHR42756:SF1">
    <property type="entry name" value="TRANSCRIPTIONAL REPRESSOR OF EMRAB OPERON"/>
    <property type="match status" value="1"/>
</dbReference>
<dbReference type="InterPro" id="IPR000835">
    <property type="entry name" value="HTH_MarR-typ"/>
</dbReference>
<dbReference type="InterPro" id="IPR036390">
    <property type="entry name" value="WH_DNA-bd_sf"/>
</dbReference>
<dbReference type="EMBL" id="SIRE01000005">
    <property type="protein sequence ID" value="TBL80148.1"/>
    <property type="molecule type" value="Genomic_DNA"/>
</dbReference>
<evidence type="ECO:0000313" key="6">
    <source>
        <dbReference type="Proteomes" id="UP000293142"/>
    </source>
</evidence>
<proteinExistence type="predicted"/>
<dbReference type="GO" id="GO:0003677">
    <property type="term" value="F:DNA binding"/>
    <property type="evidence" value="ECO:0007669"/>
    <property type="project" value="UniProtKB-KW"/>
</dbReference>
<keyword evidence="2" id="KW-0238">DNA-binding</keyword>
<name>A0A4Q9DTC1_9BACL</name>
<evidence type="ECO:0000256" key="3">
    <source>
        <dbReference type="ARBA" id="ARBA00023163"/>
    </source>
</evidence>
<protein>
    <submittedName>
        <fullName evidence="5">MarR family transcriptional regulator</fullName>
    </submittedName>
</protein>
<reference evidence="5 6" key="1">
    <citation type="submission" date="2019-02" db="EMBL/GenBank/DDBJ databases">
        <title>Paenibacillus sp. nov., isolated from surface-sterilized tissue of Thalictrum simplex L.</title>
        <authorList>
            <person name="Tuo L."/>
        </authorList>
    </citation>
    <scope>NUCLEOTIDE SEQUENCE [LARGE SCALE GENOMIC DNA]</scope>
    <source>
        <strain evidence="5 6">N2SHLJ1</strain>
    </source>
</reference>
<dbReference type="PANTHER" id="PTHR42756">
    <property type="entry name" value="TRANSCRIPTIONAL REGULATOR, MARR"/>
    <property type="match status" value="1"/>
</dbReference>
<keyword evidence="1" id="KW-0805">Transcription regulation</keyword>
<dbReference type="GO" id="GO:0003700">
    <property type="term" value="F:DNA-binding transcription factor activity"/>
    <property type="evidence" value="ECO:0007669"/>
    <property type="project" value="InterPro"/>
</dbReference>
<evidence type="ECO:0000313" key="5">
    <source>
        <dbReference type="EMBL" id="TBL80148.1"/>
    </source>
</evidence>
<keyword evidence="3" id="KW-0804">Transcription</keyword>
<evidence type="ECO:0000259" key="4">
    <source>
        <dbReference type="PROSITE" id="PS50995"/>
    </source>
</evidence>
<dbReference type="SUPFAM" id="SSF46785">
    <property type="entry name" value="Winged helix' DNA-binding domain"/>
    <property type="match status" value="1"/>
</dbReference>
<dbReference type="InterPro" id="IPR036388">
    <property type="entry name" value="WH-like_DNA-bd_sf"/>
</dbReference>
<organism evidence="5 6">
    <name type="scientific">Paenibacillus thalictri</name>
    <dbReference type="NCBI Taxonomy" id="2527873"/>
    <lineage>
        <taxon>Bacteria</taxon>
        <taxon>Bacillati</taxon>
        <taxon>Bacillota</taxon>
        <taxon>Bacilli</taxon>
        <taxon>Bacillales</taxon>
        <taxon>Paenibacillaceae</taxon>
        <taxon>Paenibacillus</taxon>
    </lineage>
</organism>
<dbReference type="PROSITE" id="PS50995">
    <property type="entry name" value="HTH_MARR_2"/>
    <property type="match status" value="1"/>
</dbReference>
<dbReference type="Gene3D" id="1.10.10.10">
    <property type="entry name" value="Winged helix-like DNA-binding domain superfamily/Winged helix DNA-binding domain"/>
    <property type="match status" value="1"/>
</dbReference>
<dbReference type="SMART" id="SM00347">
    <property type="entry name" value="HTH_MARR"/>
    <property type="match status" value="1"/>
</dbReference>
<dbReference type="OrthoDB" id="2389730at2"/>
<comment type="caution">
    <text evidence="5">The sequence shown here is derived from an EMBL/GenBank/DDBJ whole genome shotgun (WGS) entry which is preliminary data.</text>
</comment>
<dbReference type="Proteomes" id="UP000293142">
    <property type="component" value="Unassembled WGS sequence"/>
</dbReference>
<dbReference type="Pfam" id="PF01047">
    <property type="entry name" value="MarR"/>
    <property type="match status" value="1"/>
</dbReference>
<keyword evidence="6" id="KW-1185">Reference proteome</keyword>
<sequence length="158" mass="17993">MAVLTKNTGELRKLAEATLKLVKEFKHAQDRRADLDRVTFEVLILIKTRQEIRLTDIAQELQMNPSSITRRIQQLKQSGYIAIHSDPKDLRSSLIGLTDYGEQALLQFLERSVEGLARILEGWDDKEVKSLADKLTGYAEAMEQWRIKSEAGSVEHGE</sequence>
<accession>A0A4Q9DTC1</accession>